<dbReference type="InterPro" id="IPR018359">
    <property type="entry name" value="Bromodomain_CS"/>
</dbReference>
<dbReference type="PANTHER" id="PTHR22880:SF225">
    <property type="entry name" value="BROMODOMAIN-CONTAINING PROTEIN BET-1-RELATED"/>
    <property type="match status" value="1"/>
</dbReference>
<dbReference type="PROSITE" id="PS00633">
    <property type="entry name" value="BROMODOMAIN_1"/>
    <property type="match status" value="1"/>
</dbReference>
<dbReference type="PROSITE" id="PS50014">
    <property type="entry name" value="BROMODOMAIN_2"/>
    <property type="match status" value="1"/>
</dbReference>
<protein>
    <recommendedName>
        <fullName evidence="3">Bromo domain-containing protein</fullName>
    </recommendedName>
</protein>
<dbReference type="EMBL" id="CATQJA010000190">
    <property type="protein sequence ID" value="CAJ0558060.1"/>
    <property type="molecule type" value="Genomic_DNA"/>
</dbReference>
<dbReference type="Pfam" id="PF00439">
    <property type="entry name" value="Bromodomain"/>
    <property type="match status" value="1"/>
</dbReference>
<reference evidence="4" key="1">
    <citation type="submission" date="2023-06" db="EMBL/GenBank/DDBJ databases">
        <authorList>
            <person name="Delattre M."/>
        </authorList>
    </citation>
    <scope>NUCLEOTIDE SEQUENCE</scope>
    <source>
        <strain evidence="4">AF72</strain>
    </source>
</reference>
<evidence type="ECO:0000313" key="4">
    <source>
        <dbReference type="EMBL" id="CAJ0558060.1"/>
    </source>
</evidence>
<organism evidence="4 5">
    <name type="scientific">Mesorhabditis spiculigera</name>
    <dbReference type="NCBI Taxonomy" id="96644"/>
    <lineage>
        <taxon>Eukaryota</taxon>
        <taxon>Metazoa</taxon>
        <taxon>Ecdysozoa</taxon>
        <taxon>Nematoda</taxon>
        <taxon>Chromadorea</taxon>
        <taxon>Rhabditida</taxon>
        <taxon>Rhabditina</taxon>
        <taxon>Rhabditomorpha</taxon>
        <taxon>Rhabditoidea</taxon>
        <taxon>Rhabditidae</taxon>
        <taxon>Mesorhabditinae</taxon>
        <taxon>Mesorhabditis</taxon>
    </lineage>
</organism>
<sequence length="319" mass="36069">MSSVAARCVFLGPEKAKASPPSPAHPLQARAYDNHNADEKHPMWSDYDHPRFLGPIPDDLVACDQLHQRIMCKDAEPFTFYFYYPVDADALGLVDYHDIITQPIDLRTMRIKLDYRQYGNADEFLADIALMLDNCFKYNPPHDLVHQAGKQLQDFIKEQWTRICAAKALNNNNNKTITALASRPESLNDYTKSMDHWEQRRKDWLQRSAALRSELMALAPGAMVPVVEFRHCPETGLLQLVELIDKLEGSNLAAKSREIDLDPSSLKPSTMRAMLLHVRRFVPETSRPSCPSVSLKLEVLVKPPGKLSESSSDDEAPAD</sequence>
<dbReference type="GO" id="GO:0006355">
    <property type="term" value="P:regulation of DNA-templated transcription"/>
    <property type="evidence" value="ECO:0007669"/>
    <property type="project" value="TreeGrafter"/>
</dbReference>
<evidence type="ECO:0000259" key="3">
    <source>
        <dbReference type="PROSITE" id="PS50014"/>
    </source>
</evidence>
<gene>
    <name evidence="4" type="ORF">MSPICULIGERA_LOCUS800</name>
</gene>
<evidence type="ECO:0000256" key="2">
    <source>
        <dbReference type="PROSITE-ProRule" id="PRU00035"/>
    </source>
</evidence>
<keyword evidence="1 2" id="KW-0103">Bromodomain</keyword>
<dbReference type="GO" id="GO:0006338">
    <property type="term" value="P:chromatin remodeling"/>
    <property type="evidence" value="ECO:0007669"/>
    <property type="project" value="TreeGrafter"/>
</dbReference>
<dbReference type="PANTHER" id="PTHR22880">
    <property type="entry name" value="FALZ-RELATED BROMODOMAIN-CONTAINING PROTEINS"/>
    <property type="match status" value="1"/>
</dbReference>
<feature type="domain" description="Bromo" evidence="3">
    <location>
        <begin position="74"/>
        <end position="146"/>
    </location>
</feature>
<dbReference type="Proteomes" id="UP001177023">
    <property type="component" value="Unassembled WGS sequence"/>
</dbReference>
<dbReference type="InterPro" id="IPR036427">
    <property type="entry name" value="Bromodomain-like_sf"/>
</dbReference>
<name>A0AA36C505_9BILA</name>
<dbReference type="GO" id="GO:0005634">
    <property type="term" value="C:nucleus"/>
    <property type="evidence" value="ECO:0007669"/>
    <property type="project" value="TreeGrafter"/>
</dbReference>
<dbReference type="PRINTS" id="PR00503">
    <property type="entry name" value="BROMODOMAIN"/>
</dbReference>
<comment type="caution">
    <text evidence="4">The sequence shown here is derived from an EMBL/GenBank/DDBJ whole genome shotgun (WGS) entry which is preliminary data.</text>
</comment>
<dbReference type="GO" id="GO:0000785">
    <property type="term" value="C:chromatin"/>
    <property type="evidence" value="ECO:0007669"/>
    <property type="project" value="TreeGrafter"/>
</dbReference>
<dbReference type="SUPFAM" id="SSF47370">
    <property type="entry name" value="Bromodomain"/>
    <property type="match status" value="1"/>
</dbReference>
<dbReference type="SMART" id="SM00297">
    <property type="entry name" value="BROMO"/>
    <property type="match status" value="1"/>
</dbReference>
<dbReference type="AlphaFoldDB" id="A0AA36C505"/>
<dbReference type="InterPro" id="IPR050935">
    <property type="entry name" value="Bromo_chromatin_reader"/>
</dbReference>
<proteinExistence type="predicted"/>
<evidence type="ECO:0000313" key="5">
    <source>
        <dbReference type="Proteomes" id="UP001177023"/>
    </source>
</evidence>
<dbReference type="InterPro" id="IPR001487">
    <property type="entry name" value="Bromodomain"/>
</dbReference>
<keyword evidence="5" id="KW-1185">Reference proteome</keyword>
<accession>A0AA36C505</accession>
<evidence type="ECO:0000256" key="1">
    <source>
        <dbReference type="ARBA" id="ARBA00023117"/>
    </source>
</evidence>
<feature type="non-terminal residue" evidence="4">
    <location>
        <position position="319"/>
    </location>
</feature>
<dbReference type="Gene3D" id="1.20.920.10">
    <property type="entry name" value="Bromodomain-like"/>
    <property type="match status" value="1"/>
</dbReference>